<keyword evidence="4" id="KW-1185">Reference proteome</keyword>
<protein>
    <submittedName>
        <fullName evidence="3">Uncharacterized protein</fullName>
    </submittedName>
</protein>
<dbReference type="EMBL" id="AOLZ01000012">
    <property type="protein sequence ID" value="EMA37514.1"/>
    <property type="molecule type" value="Genomic_DNA"/>
</dbReference>
<dbReference type="EMBL" id="CP019285">
    <property type="protein sequence ID" value="APW97743.1"/>
    <property type="molecule type" value="Genomic_DNA"/>
</dbReference>
<dbReference type="Proteomes" id="UP000186547">
    <property type="component" value="Chromosome"/>
</dbReference>
<dbReference type="AlphaFoldDB" id="M0LYW1"/>
<reference evidence="2 5" key="1">
    <citation type="journal article" date="2011" name="J. Bacteriol.">
        <title>Genome sequence of Halobiforma lacisalsi AJ5, an extremely halophilic archaeon which harbors a bop gene.</title>
        <authorList>
            <person name="Jiang X."/>
            <person name="Wang S."/>
            <person name="Cheng H."/>
            <person name="Huo Y."/>
            <person name="Zhang X."/>
            <person name="Zhu X."/>
            <person name="Han X."/>
            <person name="Ni P."/>
            <person name="Wu M."/>
        </authorList>
    </citation>
    <scope>NUCLEOTIDE SEQUENCE [LARGE SCALE GENOMIC DNA]</scope>
    <source>
        <strain evidence="2 5">AJ5</strain>
    </source>
</reference>
<reference evidence="3 4" key="2">
    <citation type="journal article" date="2014" name="PLoS Genet.">
        <title>Phylogenetically driven sequencing of extremely halophilic archaea reveals strategies for static and dynamic osmo-response.</title>
        <authorList>
            <person name="Becker E.A."/>
            <person name="Seitzer P.M."/>
            <person name="Tritt A."/>
            <person name="Larsen D."/>
            <person name="Krusor M."/>
            <person name="Yao A.I."/>
            <person name="Wu D."/>
            <person name="Madern D."/>
            <person name="Eisen J.A."/>
            <person name="Darling A.E."/>
            <person name="Facciotti M.T."/>
        </authorList>
    </citation>
    <scope>NUCLEOTIDE SEQUENCE [LARGE SCALE GENOMIC DNA]</scope>
    <source>
        <strain evidence="3 4">AJ5</strain>
    </source>
</reference>
<sequence length="129" mass="13759">MFETDTTRRRLRQSVSGTTDITLAGCLGRDGNGSDGVPTSPIYVSFDVNPDEDGGGPQPGFMTEEMSEQTHNVAASLPEDEGYSPLWTVSVYDNEEFGDVSDLESATDVTVLETDTATVNCPVVSGGMR</sequence>
<accession>M0LYW1</accession>
<organism evidence="3 4">
    <name type="scientific">Natronobacterium lacisalsi AJ5</name>
    <dbReference type="NCBI Taxonomy" id="358396"/>
    <lineage>
        <taxon>Archaea</taxon>
        <taxon>Methanobacteriati</taxon>
        <taxon>Methanobacteriota</taxon>
        <taxon>Stenosarchaea group</taxon>
        <taxon>Halobacteria</taxon>
        <taxon>Halobacteriales</taxon>
        <taxon>Natrialbaceae</taxon>
        <taxon>Natronobacterium</taxon>
    </lineage>
</organism>
<feature type="region of interest" description="Disordered" evidence="1">
    <location>
        <begin position="47"/>
        <end position="72"/>
    </location>
</feature>
<proteinExistence type="predicted"/>
<evidence type="ECO:0000313" key="4">
    <source>
        <dbReference type="Proteomes" id="UP000011555"/>
    </source>
</evidence>
<dbReference type="Proteomes" id="UP000011555">
    <property type="component" value="Unassembled WGS sequence"/>
</dbReference>
<dbReference type="KEGG" id="hlc:CHINAEXTREME08115"/>
<dbReference type="STRING" id="358396.CHINAEXTREME_08115"/>
<gene>
    <name evidence="3" type="ORF">C445_01466</name>
    <name evidence="2" type="ORF">CHINAEXTREME_08115</name>
</gene>
<evidence type="ECO:0000313" key="3">
    <source>
        <dbReference type="EMBL" id="EMA37514.1"/>
    </source>
</evidence>
<evidence type="ECO:0000313" key="2">
    <source>
        <dbReference type="EMBL" id="APW97743.1"/>
    </source>
</evidence>
<evidence type="ECO:0000256" key="1">
    <source>
        <dbReference type="SAM" id="MobiDB-lite"/>
    </source>
</evidence>
<dbReference type="RefSeq" id="WP_007140051.1">
    <property type="nucleotide sequence ID" value="NZ_AOLZ01000012.1"/>
</dbReference>
<dbReference type="GeneID" id="30921081"/>
<name>M0LYW1_NATLA</name>
<evidence type="ECO:0000313" key="5">
    <source>
        <dbReference type="Proteomes" id="UP000186547"/>
    </source>
</evidence>
<reference evidence="2" key="3">
    <citation type="submission" date="2017-01" db="EMBL/GenBank/DDBJ databases">
        <authorList>
            <person name="Mah S.A."/>
            <person name="Swanson W.J."/>
            <person name="Moy G.W."/>
            <person name="Vacquier V.D."/>
        </authorList>
    </citation>
    <scope>NUCLEOTIDE SEQUENCE</scope>
    <source>
        <strain evidence="2">AJ5</strain>
    </source>
</reference>
<dbReference type="eggNOG" id="arCOG00151">
    <property type="taxonomic scope" value="Archaea"/>
</dbReference>